<feature type="domain" description="Glycosyl transferase family 25" evidence="1">
    <location>
        <begin position="2"/>
        <end position="176"/>
    </location>
</feature>
<dbReference type="eggNOG" id="COG3306">
    <property type="taxonomic scope" value="Bacteria"/>
</dbReference>
<organism evidence="2 3">
    <name type="scientific">Vibrio scophthalmi LMG 19158</name>
    <dbReference type="NCBI Taxonomy" id="870967"/>
    <lineage>
        <taxon>Bacteria</taxon>
        <taxon>Pseudomonadati</taxon>
        <taxon>Pseudomonadota</taxon>
        <taxon>Gammaproteobacteria</taxon>
        <taxon>Vibrionales</taxon>
        <taxon>Vibrionaceae</taxon>
        <taxon>Vibrio</taxon>
    </lineage>
</organism>
<dbReference type="Pfam" id="PF01755">
    <property type="entry name" value="Glyco_transf_25"/>
    <property type="match status" value="1"/>
</dbReference>
<gene>
    <name evidence="2" type="ORF">VIS19158_09847</name>
</gene>
<keyword evidence="2" id="KW-0808">Transferase</keyword>
<name>F9RR09_9VIBR</name>
<dbReference type="AlphaFoldDB" id="F9RR09"/>
<proteinExistence type="predicted"/>
<sequence>MKIFVVSLARSQERRQRMSQQLLDAGIKFEFFDAVDASKAGFLFSDKASPKQTLKRKGYQLKPGEIGCFASHYSLWQKCVELQAPIVILEDNVDIQPLARDILQLLEPYINKYGYVKLAATQPSKFTPIEEIATRTQLGQYAKKSCGTTAYALSPQAAQAFIANAEYFIEPVDDYMEKPWRHQVKTYSVKPSLFERAEIISTISSQNTKRKEKHKLDVPQKVYIEIYRSYESIMKKLFWNHKS</sequence>
<protein>
    <submittedName>
        <fullName evidence="2">Glycosyl transferase family protein</fullName>
    </submittedName>
</protein>
<evidence type="ECO:0000259" key="1">
    <source>
        <dbReference type="Pfam" id="PF01755"/>
    </source>
</evidence>
<dbReference type="GO" id="GO:0016740">
    <property type="term" value="F:transferase activity"/>
    <property type="evidence" value="ECO:0007669"/>
    <property type="project" value="UniProtKB-KW"/>
</dbReference>
<dbReference type="InterPro" id="IPR002654">
    <property type="entry name" value="Glyco_trans_25"/>
</dbReference>
<reference evidence="2 3" key="1">
    <citation type="journal article" date="2012" name="Int. J. Syst. Evol. Microbiol.">
        <title>Vibrio caribbeanicus sp. nov., isolated from the marine sponge Scleritoderma cyanea.</title>
        <authorList>
            <person name="Hoffmann M."/>
            <person name="Monday S.R."/>
            <person name="Allard M.W."/>
            <person name="Strain E.A."/>
            <person name="Whittaker P."/>
            <person name="Naum M."/>
            <person name="McCarthy P.J."/>
            <person name="Lopez J.V."/>
            <person name="Fischer M."/>
            <person name="Brown E.W."/>
        </authorList>
    </citation>
    <scope>NUCLEOTIDE SEQUENCE [LARGE SCALE GENOMIC DNA]</scope>
    <source>
        <strain evidence="2 3">LMG 19158</strain>
    </source>
</reference>
<evidence type="ECO:0000313" key="2">
    <source>
        <dbReference type="EMBL" id="EGU33595.1"/>
    </source>
</evidence>
<dbReference type="EMBL" id="AFWE01000175">
    <property type="protein sequence ID" value="EGU33595.1"/>
    <property type="molecule type" value="Genomic_DNA"/>
</dbReference>
<dbReference type="CDD" id="cd06532">
    <property type="entry name" value="Glyco_transf_25"/>
    <property type="match status" value="1"/>
</dbReference>
<accession>F9RR09</accession>
<evidence type="ECO:0000313" key="3">
    <source>
        <dbReference type="Proteomes" id="UP000004349"/>
    </source>
</evidence>
<comment type="caution">
    <text evidence="2">The sequence shown here is derived from an EMBL/GenBank/DDBJ whole genome shotgun (WGS) entry which is preliminary data.</text>
</comment>
<dbReference type="Proteomes" id="UP000004349">
    <property type="component" value="Unassembled WGS sequence"/>
</dbReference>
<dbReference type="RefSeq" id="WP_005597004.1">
    <property type="nucleotide sequence ID" value="NZ_AFWE01000175.1"/>
</dbReference>